<gene>
    <name evidence="1" type="ORF">NCTC7928_06347</name>
</gene>
<proteinExistence type="predicted"/>
<dbReference type="Proteomes" id="UP000254877">
    <property type="component" value="Unassembled WGS sequence"/>
</dbReference>
<sequence>MAEEKFHYYLDLNDRYVYFMSRLMLSTLR</sequence>
<name>A0A376LP90_ECOLX</name>
<protein>
    <submittedName>
        <fullName evidence="1">Putative signal transduction protein</fullName>
    </submittedName>
</protein>
<accession>A0A376LP90</accession>
<dbReference type="AlphaFoldDB" id="A0A376LP90"/>
<dbReference type="EMBL" id="UGAB01000002">
    <property type="protein sequence ID" value="STF45564.1"/>
    <property type="molecule type" value="Genomic_DNA"/>
</dbReference>
<reference evidence="1 2" key="1">
    <citation type="submission" date="2018-06" db="EMBL/GenBank/DDBJ databases">
        <authorList>
            <consortium name="Pathogen Informatics"/>
            <person name="Doyle S."/>
        </authorList>
    </citation>
    <scope>NUCLEOTIDE SEQUENCE [LARGE SCALE GENOMIC DNA]</scope>
    <source>
        <strain evidence="1 2">NCTC7928</strain>
    </source>
</reference>
<organism evidence="1 2">
    <name type="scientific">Escherichia coli</name>
    <dbReference type="NCBI Taxonomy" id="562"/>
    <lineage>
        <taxon>Bacteria</taxon>
        <taxon>Pseudomonadati</taxon>
        <taxon>Pseudomonadota</taxon>
        <taxon>Gammaproteobacteria</taxon>
        <taxon>Enterobacterales</taxon>
        <taxon>Enterobacteriaceae</taxon>
        <taxon>Escherichia</taxon>
    </lineage>
</organism>
<evidence type="ECO:0000313" key="1">
    <source>
        <dbReference type="EMBL" id="STF45564.1"/>
    </source>
</evidence>
<evidence type="ECO:0000313" key="2">
    <source>
        <dbReference type="Proteomes" id="UP000254877"/>
    </source>
</evidence>